<evidence type="ECO:0000313" key="1">
    <source>
        <dbReference type="EMBL" id="GAA0473707.1"/>
    </source>
</evidence>
<reference evidence="1" key="1">
    <citation type="journal article" date="2014" name="Int. J. Syst. Evol. Microbiol.">
        <title>Complete genome sequence of Corynebacterium casei LMG S-19264T (=DSM 44701T), isolated from a smear-ripened cheese.</title>
        <authorList>
            <consortium name="US DOE Joint Genome Institute (JGI-PGF)"/>
            <person name="Walter F."/>
            <person name="Albersmeier A."/>
            <person name="Kalinowski J."/>
            <person name="Ruckert C."/>
        </authorList>
    </citation>
    <scope>NUCLEOTIDE SEQUENCE</scope>
    <source>
        <strain evidence="1">JCM 12289</strain>
    </source>
</reference>
<dbReference type="EMBL" id="BAAADN010000064">
    <property type="protein sequence ID" value="GAA0473707.1"/>
    <property type="molecule type" value="Genomic_DNA"/>
</dbReference>
<protein>
    <submittedName>
        <fullName evidence="1">Uncharacterized protein</fullName>
    </submittedName>
</protein>
<sequence>MKSFYRTLDKKKAYAGNPVTEPLSDYRDEYGNEFGSGRPYIPFSRLQKFLNWLDTPFGRASWLLAFKQAIRKGEALNVDLRCLNLDHPVFSSVVNNHDVVLDQRVRDRPDTILVYGGFNEGAEVPNDSITDWEGPGEVREAGNKRKQETGSVLPVDSELKTALIELLLVRPPTYSLDVHPLFAIGAGKPRRITSTSTGHRLWVTDSHIDSIQRWSEQESLSECQTCDSDRLLQRNPADGEKTGRRYRCQNCSAVHWRSIHWEQGLEMSQKMVYHQGRHTFSSAHSPKNSGLHDSAIPDAVRKEGVRGDSNQQGDTEDSIYVEGQYQDFEQDVRRPYLDGIYKFGVYDDPIPAVGEGWKR</sequence>
<proteinExistence type="predicted"/>
<comment type="caution">
    <text evidence="1">The sequence shown here is derived from an EMBL/GenBank/DDBJ whole genome shotgun (WGS) entry which is preliminary data.</text>
</comment>
<reference evidence="1" key="2">
    <citation type="submission" date="2023-12" db="EMBL/GenBank/DDBJ databases">
        <authorList>
            <person name="Sun Q."/>
            <person name="Inoue M."/>
        </authorList>
    </citation>
    <scope>NUCLEOTIDE SEQUENCE</scope>
    <source>
        <strain evidence="1">JCM 12289</strain>
    </source>
</reference>
<organism evidence="1 2">
    <name type="scientific">Halococcus dombrowskii</name>
    <dbReference type="NCBI Taxonomy" id="179637"/>
    <lineage>
        <taxon>Archaea</taxon>
        <taxon>Methanobacteriati</taxon>
        <taxon>Methanobacteriota</taxon>
        <taxon>Stenosarchaea group</taxon>
        <taxon>Halobacteria</taxon>
        <taxon>Halobacteriales</taxon>
        <taxon>Halococcaceae</taxon>
        <taxon>Halococcus</taxon>
    </lineage>
</organism>
<dbReference type="Proteomes" id="UP001500962">
    <property type="component" value="Unassembled WGS sequence"/>
</dbReference>
<accession>A0AAV3SKU6</accession>
<dbReference type="AlphaFoldDB" id="A0AAV3SKU6"/>
<evidence type="ECO:0000313" key="2">
    <source>
        <dbReference type="Proteomes" id="UP001500962"/>
    </source>
</evidence>
<name>A0AAV3SKU6_HALDO</name>
<gene>
    <name evidence="1" type="ORF">GCM10008985_33050</name>
</gene>